<sequence>MDYVVLFFIGLLATTVGTLAGGGGLISLPAMLLLGIPIHSAIGANKVSNTVSSFSSFYILLKHKKISMRESVWVIPISLLGGVTGGFIATKLSAENLYVVAIILLSFAFVSSFLGKGSFSGEETLALNKVSVPGLYSIGIYDGVFGPGQGTLLFYLFNYLDVAYIRAVGYVRLATFSSCFGAAITYIAAGTIVWPLTIVLMAGSISGAQLGVRFAEKLNPKYVKPLLRIVTVLLILQIIFDNSR</sequence>
<evidence type="ECO:0000256" key="8">
    <source>
        <dbReference type="RuleBase" id="RU363041"/>
    </source>
</evidence>
<keyword evidence="5 8" id="KW-0812">Transmembrane</keyword>
<name>A0ABU4G726_9BACL</name>
<evidence type="ECO:0000313" key="9">
    <source>
        <dbReference type="EMBL" id="MDW0112721.1"/>
    </source>
</evidence>
<dbReference type="RefSeq" id="WP_317942596.1">
    <property type="nucleotide sequence ID" value="NZ_JAUBDI010000003.1"/>
</dbReference>
<dbReference type="InterPro" id="IPR002781">
    <property type="entry name" value="TM_pro_TauE-like"/>
</dbReference>
<evidence type="ECO:0000256" key="4">
    <source>
        <dbReference type="ARBA" id="ARBA00022475"/>
    </source>
</evidence>
<keyword evidence="7 8" id="KW-0472">Membrane</keyword>
<feature type="transmembrane region" description="Helical" evidence="8">
    <location>
        <begin position="135"/>
        <end position="157"/>
    </location>
</feature>
<evidence type="ECO:0000256" key="5">
    <source>
        <dbReference type="ARBA" id="ARBA00022692"/>
    </source>
</evidence>
<feature type="transmembrane region" description="Helical" evidence="8">
    <location>
        <begin position="71"/>
        <end position="90"/>
    </location>
</feature>
<evidence type="ECO:0000256" key="6">
    <source>
        <dbReference type="ARBA" id="ARBA00022989"/>
    </source>
</evidence>
<evidence type="ECO:0000256" key="7">
    <source>
        <dbReference type="ARBA" id="ARBA00023136"/>
    </source>
</evidence>
<keyword evidence="3" id="KW-0813">Transport</keyword>
<dbReference type="PANTHER" id="PTHR30269:SF0">
    <property type="entry name" value="MEMBRANE TRANSPORTER PROTEIN YFCA-RELATED"/>
    <property type="match status" value="1"/>
</dbReference>
<proteinExistence type="inferred from homology"/>
<dbReference type="Pfam" id="PF01925">
    <property type="entry name" value="TauE"/>
    <property type="match status" value="1"/>
</dbReference>
<evidence type="ECO:0000256" key="2">
    <source>
        <dbReference type="ARBA" id="ARBA00009142"/>
    </source>
</evidence>
<accession>A0ABU4G726</accession>
<reference evidence="9 10" key="1">
    <citation type="submission" date="2023-06" db="EMBL/GenBank/DDBJ databases">
        <title>Sporosarcina sp. nov., isolated from Korean traditional fermented seafood 'Jeotgal'.</title>
        <authorList>
            <person name="Yang A.I."/>
            <person name="Shin N.-R."/>
        </authorList>
    </citation>
    <scope>NUCLEOTIDE SEQUENCE [LARGE SCALE GENOMIC DNA]</scope>
    <source>
        <strain evidence="9 10">KCTC13119</strain>
    </source>
</reference>
<dbReference type="Proteomes" id="UP001282284">
    <property type="component" value="Unassembled WGS sequence"/>
</dbReference>
<feature type="transmembrane region" description="Helical" evidence="8">
    <location>
        <begin position="97"/>
        <end position="115"/>
    </location>
</feature>
<dbReference type="PANTHER" id="PTHR30269">
    <property type="entry name" value="TRANSMEMBRANE PROTEIN YFCA"/>
    <property type="match status" value="1"/>
</dbReference>
<organism evidence="9 10">
    <name type="scientific">Sporosarcina saromensis</name>
    <dbReference type="NCBI Taxonomy" id="359365"/>
    <lineage>
        <taxon>Bacteria</taxon>
        <taxon>Bacillati</taxon>
        <taxon>Bacillota</taxon>
        <taxon>Bacilli</taxon>
        <taxon>Bacillales</taxon>
        <taxon>Caryophanaceae</taxon>
        <taxon>Sporosarcina</taxon>
    </lineage>
</organism>
<protein>
    <recommendedName>
        <fullName evidence="8">Probable membrane transporter protein</fullName>
    </recommendedName>
</protein>
<comment type="caution">
    <text evidence="9">The sequence shown here is derived from an EMBL/GenBank/DDBJ whole genome shotgun (WGS) entry which is preliminary data.</text>
</comment>
<dbReference type="EMBL" id="JAUBDI010000003">
    <property type="protein sequence ID" value="MDW0112721.1"/>
    <property type="molecule type" value="Genomic_DNA"/>
</dbReference>
<dbReference type="InterPro" id="IPR052017">
    <property type="entry name" value="TSUP"/>
</dbReference>
<keyword evidence="10" id="KW-1185">Reference proteome</keyword>
<evidence type="ECO:0000256" key="1">
    <source>
        <dbReference type="ARBA" id="ARBA00004651"/>
    </source>
</evidence>
<feature type="transmembrane region" description="Helical" evidence="8">
    <location>
        <begin position="169"/>
        <end position="188"/>
    </location>
</feature>
<gene>
    <name evidence="9" type="ORF">QT711_05955</name>
</gene>
<evidence type="ECO:0000256" key="3">
    <source>
        <dbReference type="ARBA" id="ARBA00022448"/>
    </source>
</evidence>
<feature type="transmembrane region" description="Helical" evidence="8">
    <location>
        <begin position="194"/>
        <end position="215"/>
    </location>
</feature>
<keyword evidence="4 8" id="KW-1003">Cell membrane</keyword>
<keyword evidence="6 8" id="KW-1133">Transmembrane helix</keyword>
<comment type="subcellular location">
    <subcellularLocation>
        <location evidence="1 8">Cell membrane</location>
        <topology evidence="1 8">Multi-pass membrane protein</topology>
    </subcellularLocation>
</comment>
<evidence type="ECO:0000313" key="10">
    <source>
        <dbReference type="Proteomes" id="UP001282284"/>
    </source>
</evidence>
<comment type="similarity">
    <text evidence="2 8">Belongs to the 4-toluene sulfonate uptake permease (TSUP) (TC 2.A.102) family.</text>
</comment>
<feature type="transmembrane region" description="Helical" evidence="8">
    <location>
        <begin position="222"/>
        <end position="240"/>
    </location>
</feature>